<dbReference type="SMART" id="SM00645">
    <property type="entry name" value="Pept_C1"/>
    <property type="match status" value="1"/>
</dbReference>
<name>A0AAV1BRG8_PSEUB</name>
<gene>
    <name evidence="2" type="ORF">DAPPPG215_25345</name>
</gene>
<organism evidence="2 3">
    <name type="scientific">Pseudomonas syringae pv. tomato</name>
    <dbReference type="NCBI Taxonomy" id="323"/>
    <lineage>
        <taxon>Bacteria</taxon>
        <taxon>Pseudomonadati</taxon>
        <taxon>Pseudomonadota</taxon>
        <taxon>Gammaproteobacteria</taxon>
        <taxon>Pseudomonadales</taxon>
        <taxon>Pseudomonadaceae</taxon>
        <taxon>Pseudomonas</taxon>
    </lineage>
</organism>
<dbReference type="GO" id="GO:0006508">
    <property type="term" value="P:proteolysis"/>
    <property type="evidence" value="ECO:0007669"/>
    <property type="project" value="InterPro"/>
</dbReference>
<dbReference type="PROSITE" id="PS00639">
    <property type="entry name" value="THIOL_PROTEASE_HIS"/>
    <property type="match status" value="1"/>
</dbReference>
<proteinExistence type="predicted"/>
<dbReference type="SUPFAM" id="SSF54001">
    <property type="entry name" value="Cysteine proteinases"/>
    <property type="match status" value="1"/>
</dbReference>
<dbReference type="Proteomes" id="UP001177000">
    <property type="component" value="Chromosome"/>
</dbReference>
<sequence>MIRAQVTIPMNPRDQGNRGACVAFSLAGIKGNLSNHLLSPEYAYLATVHRSPTWTPNAGLDVRIAIAATATGLPEDHHYPYQQNEPGHPLPPLPSGFTLHGPNLILLAADLDKIKQWLDLGRPVGVLVSTTQSFMCPIEGVVKFETNVFPGRHAVVIVGYGHDESGTAHYLICNSWGVSWGVNGHAWVPHTYLTTHASCIYGADR</sequence>
<dbReference type="Pfam" id="PF00112">
    <property type="entry name" value="Peptidase_C1"/>
    <property type="match status" value="1"/>
</dbReference>
<evidence type="ECO:0000313" key="2">
    <source>
        <dbReference type="EMBL" id="CAI8975106.1"/>
    </source>
</evidence>
<dbReference type="InterPro" id="IPR000668">
    <property type="entry name" value="Peptidase_C1A_C"/>
</dbReference>
<protein>
    <submittedName>
        <fullName evidence="2">Pept-C1 domain-containing protein</fullName>
    </submittedName>
</protein>
<reference evidence="2" key="1">
    <citation type="submission" date="2023-03" db="EMBL/GenBank/DDBJ databases">
        <authorList>
            <person name="Pothier F. J."/>
        </authorList>
    </citation>
    <scope>NUCLEOTIDE SEQUENCE</scope>
    <source>
        <strain evidence="2">DAPP-PG 215</strain>
    </source>
</reference>
<dbReference type="InterPro" id="IPR038765">
    <property type="entry name" value="Papain-like_cys_pep_sf"/>
</dbReference>
<dbReference type="InterPro" id="IPR025660">
    <property type="entry name" value="Pept_his_AS"/>
</dbReference>
<evidence type="ECO:0000259" key="1">
    <source>
        <dbReference type="SMART" id="SM00645"/>
    </source>
</evidence>
<dbReference type="CDD" id="cd02619">
    <property type="entry name" value="Peptidase_C1"/>
    <property type="match status" value="1"/>
</dbReference>
<dbReference type="EMBL" id="OX458335">
    <property type="protein sequence ID" value="CAI8975106.1"/>
    <property type="molecule type" value="Genomic_DNA"/>
</dbReference>
<accession>A0AAV1BRG8</accession>
<dbReference type="GO" id="GO:0008234">
    <property type="term" value="F:cysteine-type peptidase activity"/>
    <property type="evidence" value="ECO:0007669"/>
    <property type="project" value="InterPro"/>
</dbReference>
<feature type="domain" description="Peptidase C1A papain C-terminal" evidence="1">
    <location>
        <begin position="3"/>
        <end position="201"/>
    </location>
</feature>
<dbReference type="Gene3D" id="3.90.70.10">
    <property type="entry name" value="Cysteine proteinases"/>
    <property type="match status" value="1"/>
</dbReference>
<evidence type="ECO:0000313" key="3">
    <source>
        <dbReference type="Proteomes" id="UP001177000"/>
    </source>
</evidence>
<dbReference type="AlphaFoldDB" id="A0AAV1BRG8"/>